<accession>A0A3S5APQ1</accession>
<evidence type="ECO:0000313" key="4">
    <source>
        <dbReference type="Proteomes" id="UP000281904"/>
    </source>
</evidence>
<evidence type="ECO:0000313" key="6">
    <source>
        <dbReference type="Proteomes" id="UP000624159"/>
    </source>
</evidence>
<dbReference type="GO" id="GO:0016853">
    <property type="term" value="F:isomerase activity"/>
    <property type="evidence" value="ECO:0007669"/>
    <property type="project" value="UniProtKB-KW"/>
</dbReference>
<gene>
    <name evidence="1" type="ORF">I5U13_14080</name>
    <name evidence="2" type="ORF">NCTC10036_01522</name>
    <name evidence="3" type="ORF">NCTC12971_00019</name>
</gene>
<dbReference type="Proteomes" id="UP000624159">
    <property type="component" value="Unassembled WGS sequence"/>
</dbReference>
<dbReference type="GeneID" id="61763526"/>
<dbReference type="Proteomes" id="UP000307968">
    <property type="component" value="Chromosome"/>
</dbReference>
<evidence type="ECO:0000313" key="5">
    <source>
        <dbReference type="Proteomes" id="UP000307968"/>
    </source>
</evidence>
<dbReference type="EMBL" id="LR590463">
    <property type="protein sequence ID" value="VTP59596.1"/>
    <property type="molecule type" value="Genomic_DNA"/>
</dbReference>
<evidence type="ECO:0000313" key="2">
    <source>
        <dbReference type="EMBL" id="VEI63465.1"/>
    </source>
</evidence>
<proteinExistence type="predicted"/>
<dbReference type="Gene3D" id="3.20.20.150">
    <property type="entry name" value="Divalent-metal-dependent TIM barrel enzymes"/>
    <property type="match status" value="1"/>
</dbReference>
<keyword evidence="2" id="KW-0413">Isomerase</keyword>
<dbReference type="InterPro" id="IPR036237">
    <property type="entry name" value="Xyl_isomerase-like_sf"/>
</dbReference>
<dbReference type="AlphaFoldDB" id="A0A3S5APQ1"/>
<keyword evidence="6" id="KW-1185">Reference proteome</keyword>
<dbReference type="Proteomes" id="UP000281904">
    <property type="component" value="Chromosome"/>
</dbReference>
<organism evidence="2 4">
    <name type="scientific">Serratia rubidaea</name>
    <name type="common">Serratia marinorubra</name>
    <dbReference type="NCBI Taxonomy" id="61652"/>
    <lineage>
        <taxon>Bacteria</taxon>
        <taxon>Pseudomonadati</taxon>
        <taxon>Pseudomonadota</taxon>
        <taxon>Gammaproteobacteria</taxon>
        <taxon>Enterobacterales</taxon>
        <taxon>Yersiniaceae</taxon>
        <taxon>Serratia</taxon>
    </lineage>
</organism>
<protein>
    <submittedName>
        <fullName evidence="1">Sugar phosphate isomerase/epimerase</fullName>
    </submittedName>
    <submittedName>
        <fullName evidence="2">Xylose isomerase-like TIM barrel</fullName>
    </submittedName>
</protein>
<evidence type="ECO:0000313" key="3">
    <source>
        <dbReference type="EMBL" id="VTP59596.1"/>
    </source>
</evidence>
<dbReference type="RefSeq" id="WP_054306092.1">
    <property type="nucleotide sequence ID" value="NZ_CAMIPJ010000004.1"/>
</dbReference>
<reference evidence="1 6" key="2">
    <citation type="submission" date="2020-11" db="EMBL/GenBank/DDBJ databases">
        <title>Enhanced detection system for hospital associated transmission using whole genome sequencing surveillance.</title>
        <authorList>
            <person name="Harrison L.H."/>
            <person name="Van Tyne D."/>
            <person name="Marsh J.W."/>
            <person name="Griffith M.P."/>
            <person name="Snyder D.J."/>
            <person name="Cooper V.S."/>
            <person name="Mustapha M."/>
        </authorList>
    </citation>
    <scope>NUCLEOTIDE SEQUENCE [LARGE SCALE GENOMIC DNA]</scope>
    <source>
        <strain evidence="1 6">SER00230</strain>
    </source>
</reference>
<evidence type="ECO:0000313" key="1">
    <source>
        <dbReference type="EMBL" id="MBH1930780.1"/>
    </source>
</evidence>
<sequence length="250" mass="27615">MKREVIVVTGAYGTDTVQQRGGQAAMLPIIADAGADGVEIRRELFSPGELDNLPQLAQEIARQQLFAVYSAPEPLFTPEHHVNPKLPALLAEAQALKARRLKLSLGHYQPGFDFTELKVDLMQHPVQLVVENDQTADCGILSPMNAFLHAAEDNQLPVSMTFDMANWHWVGQDPSAAAERLARHVGYIHVKAAVQGPRGWRAIALDDAGDDWRRLLAQLPADVPRGIEFPLQGDDLEAVTRHYVNLLRAE</sequence>
<dbReference type="EMBL" id="LR134493">
    <property type="protein sequence ID" value="VEI63465.1"/>
    <property type="molecule type" value="Genomic_DNA"/>
</dbReference>
<name>A0A3S5APQ1_SERRU</name>
<dbReference type="SUPFAM" id="SSF51658">
    <property type="entry name" value="Xylose isomerase-like"/>
    <property type="match status" value="1"/>
</dbReference>
<reference evidence="2 4" key="1">
    <citation type="submission" date="2018-12" db="EMBL/GenBank/DDBJ databases">
        <authorList>
            <consortium name="Pathogen Informatics"/>
        </authorList>
    </citation>
    <scope>NUCLEOTIDE SEQUENCE [LARGE SCALE GENOMIC DNA]</scope>
    <source>
        <strain evidence="2 4">NCTC10036</strain>
        <strain evidence="3 5">NCTC12971</strain>
    </source>
</reference>
<dbReference type="EMBL" id="JADULK010000006">
    <property type="protein sequence ID" value="MBH1930780.1"/>
    <property type="molecule type" value="Genomic_DNA"/>
</dbReference>